<proteinExistence type="predicted"/>
<accession>A0AAU8KPI0</accession>
<keyword evidence="1" id="KW-1133">Transmembrane helix</keyword>
<keyword evidence="1" id="KW-0472">Membrane</keyword>
<protein>
    <recommendedName>
        <fullName evidence="3">Vegetative cell wall protein gp1</fullName>
    </recommendedName>
</protein>
<organism evidence="2">
    <name type="scientific">Streptomyces sp. JL1001</name>
    <dbReference type="NCBI Taxonomy" id="3078227"/>
    <lineage>
        <taxon>Bacteria</taxon>
        <taxon>Bacillati</taxon>
        <taxon>Actinomycetota</taxon>
        <taxon>Actinomycetes</taxon>
        <taxon>Kitasatosporales</taxon>
        <taxon>Streptomycetaceae</taxon>
        <taxon>Streptomyces</taxon>
    </lineage>
</organism>
<dbReference type="EMBL" id="CP136798">
    <property type="protein sequence ID" value="XCN16956.1"/>
    <property type="molecule type" value="Genomic_DNA"/>
</dbReference>
<sequence length="316" mass="34419">MGSLLTELGKKLAERWMSLLVLPGGLYLAVAATAHALGHTHALDMGRLTDRITGWAMAPAVATVGGQVVLLAAVLAASAVAGLIAQATGSLMEQLHLAAGWQSWPQPLRLLARGRTAARQSHWRAAATHWHRHREEAARARTHGERHDPAERRAAHEGMLRIGPEHPERPTWSGDRIHAVTVSLHRDHHLDLSTVWPCLWLILPEEIRTEISAARQALTRATTLMAWALLYLPLALLWWPGALAVATLALAGWRRTRTAADAYAVLLDAATRLHVRDLAERMGLDLRGPLTPEAGDALTRLLSPSTPPIPRPTSST</sequence>
<dbReference type="RefSeq" id="WP_354598052.1">
    <property type="nucleotide sequence ID" value="NZ_CP136798.1"/>
</dbReference>
<reference evidence="2" key="1">
    <citation type="submission" date="2023-10" db="EMBL/GenBank/DDBJ databases">
        <title>Complete genome sequence of Streptomyces sp. JL1001.</title>
        <authorList>
            <person name="Jiang L."/>
        </authorList>
    </citation>
    <scope>NUCLEOTIDE SEQUENCE</scope>
    <source>
        <strain evidence="2">JL1001</strain>
    </source>
</reference>
<keyword evidence="1" id="KW-0812">Transmembrane</keyword>
<feature type="transmembrane region" description="Helical" evidence="1">
    <location>
        <begin position="60"/>
        <end position="85"/>
    </location>
</feature>
<feature type="transmembrane region" description="Helical" evidence="1">
    <location>
        <begin position="224"/>
        <end position="253"/>
    </location>
</feature>
<gene>
    <name evidence="2" type="ORF">R1Y80_26465</name>
</gene>
<evidence type="ECO:0000256" key="1">
    <source>
        <dbReference type="SAM" id="Phobius"/>
    </source>
</evidence>
<dbReference type="AlphaFoldDB" id="A0AAU8KPI0"/>
<name>A0AAU8KPI0_9ACTN</name>
<evidence type="ECO:0008006" key="3">
    <source>
        <dbReference type="Google" id="ProtNLM"/>
    </source>
</evidence>
<evidence type="ECO:0000313" key="2">
    <source>
        <dbReference type="EMBL" id="XCN16956.1"/>
    </source>
</evidence>